<sequence length="1293" mass="143597">MGDNQRGRGDGRSRGGRGRGRGRSIGRGRKNNSDNPSSSHQNSDGDFSAGRSRGRGRGRGGRTIPSGRNLPRNESHSQSAAKKPPPPPSSKLSGPPKKNGEKGAEAHTVSELERIKFTKILMNFREDDDRDKMEFSSDLTNTERKFIHLLASQLGLTSKSTGKGDDRHIIVSKRNENKKKTTTGGIVREELPVLNIGRGGMDALSKHLHRFPPTHTEDMESRETGASLLEAMQQHQSNNIHRLAETLQELNAGTPREAPKAEVKVKHVDLQRRIARHGYYQQRKTQQLAREYQVITNNRAKLPVFARQDDIVATVATTPVTIIQADTGAGKSTQCPQFLLDANPEANIAVTQPRRISAISIAERVAQEQCLLSDQHGESAPGVGSLVGYQVRLETAVTKDTQLLFLTPGVLLRKLQSSPMLAEYTHIIIDEVHERDKYTEFLLIRLRDLLPMRPDLRLILMSATIQTEVLMNYFTDCSDPFYSANPPVIFSIEGRTFPVQEFFLEHVLELTNYIDIEAMDEAEDGEVPPMSMDQLDAALAKLVGIDDIQAKAALPKESHVTVRCAICGKGFLDPAQLGEHIATCTGFDDSDAGDVIVSDQGLEEIPTANFSTPGMYKFLDVESDDNLSNNDENLEEYEDYDIDAVQEVVNYPFQDVFKYPIAEEVEEAALDKWDGVGEFETDVVQEAELSPKQEKYLQHYQTIHDDDQIDTTLLLEVLHFINKSSVGEGAVLVFLPGWQEISEVTILLESTAPFNNRSRFLILPLHSGIPSSDQRKVLRRPPQGIRKIVLSTNIAETSLTIDDVAFVVDTGRAKEKDYDPHLKTSTLQPTWISQSSSKQRKGRAGRTKAGVCFHLFSSRRYLSMRPFVESELLRTPLEEMCLMSKKLNLAPGGPEDPDGIPAFLSKAMTPPHEKSVTNALELLVDLGAMLPETNDLTTLGECLSVLSLEPRVGKMVIWSYLLGCTRTASQMAVAMSYKSPFVLPPASMRRDAEIAQLKLSDYSESDQVTVLNAIIKRDQLKKTSGEGGYRDWCRRNYLSPSTLQMIADLRRNLSRELSSLGYADPMINGHHNRHDKQHALWQAAIAAGLYPNVATRQRGDVNFSTMDNRKAKIHVSSVNAVKGQPLNSKCQIPDGETEFVCYGDMVKGSHFFTLSQTTHLPSPLPLLLLCGTCLSIHPANDEMGQYSILNLDDWIIFQCRTDVASSLVVLRKRLESAFWNAISDPRSGTKGLTSLEQDAIETLGTVLKSAFKSAAELSGCRYLSSIKCQQIWPIFFEVGLYANEKTSGTCLLP</sequence>
<dbReference type="SMART" id="SM00393">
    <property type="entry name" value="R3H"/>
    <property type="match status" value="1"/>
</dbReference>
<keyword evidence="5" id="KW-0067">ATP-binding</keyword>
<dbReference type="InterPro" id="IPR007502">
    <property type="entry name" value="Helicase-assoc_dom"/>
</dbReference>
<evidence type="ECO:0000256" key="5">
    <source>
        <dbReference type="ARBA" id="ARBA00022840"/>
    </source>
</evidence>
<feature type="domain" description="R3H" evidence="9">
    <location>
        <begin position="111"/>
        <end position="175"/>
    </location>
</feature>
<dbReference type="OrthoDB" id="5600252at2759"/>
<feature type="domain" description="Helicase C-terminal" evidence="11">
    <location>
        <begin position="713"/>
        <end position="888"/>
    </location>
</feature>
<dbReference type="FunFam" id="3.30.1370.50:FF:000002">
    <property type="entry name" value="Immunoglobulin mu DNA-binding protein 2"/>
    <property type="match status" value="1"/>
</dbReference>
<dbReference type="InterPro" id="IPR014001">
    <property type="entry name" value="Helicase_ATP-bd"/>
</dbReference>
<dbReference type="InterPro" id="IPR001374">
    <property type="entry name" value="R3H_dom"/>
</dbReference>
<reference evidence="12" key="1">
    <citation type="journal article" date="2021" name="Sci. Rep.">
        <title>Diploid genomic architecture of Nitzschia inconspicua, an elite biomass production diatom.</title>
        <authorList>
            <person name="Oliver A."/>
            <person name="Podell S."/>
            <person name="Pinowska A."/>
            <person name="Traller J.C."/>
            <person name="Smith S.R."/>
            <person name="McClure R."/>
            <person name="Beliaev A."/>
            <person name="Bohutskyi P."/>
            <person name="Hill E.A."/>
            <person name="Rabines A."/>
            <person name="Zheng H."/>
            <person name="Allen L.Z."/>
            <person name="Kuo A."/>
            <person name="Grigoriev I.V."/>
            <person name="Allen A.E."/>
            <person name="Hazlebeck D."/>
            <person name="Allen E.E."/>
        </authorList>
    </citation>
    <scope>NUCLEOTIDE SEQUENCE</scope>
    <source>
        <strain evidence="12">Hildebrandi</strain>
    </source>
</reference>
<dbReference type="PROSITE" id="PS51194">
    <property type="entry name" value="HELICASE_CTER"/>
    <property type="match status" value="1"/>
</dbReference>
<dbReference type="GO" id="GO:0003677">
    <property type="term" value="F:DNA binding"/>
    <property type="evidence" value="ECO:0007669"/>
    <property type="project" value="UniProtKB-ARBA"/>
</dbReference>
<keyword evidence="13" id="KW-1185">Reference proteome</keyword>
<evidence type="ECO:0000256" key="3">
    <source>
        <dbReference type="ARBA" id="ARBA00022801"/>
    </source>
</evidence>
<dbReference type="GO" id="GO:0016787">
    <property type="term" value="F:hydrolase activity"/>
    <property type="evidence" value="ECO:0007669"/>
    <property type="project" value="UniProtKB-KW"/>
</dbReference>
<evidence type="ECO:0000259" key="11">
    <source>
        <dbReference type="PROSITE" id="PS51194"/>
    </source>
</evidence>
<feature type="compositionally biased region" description="Polar residues" evidence="8">
    <location>
        <begin position="33"/>
        <end position="45"/>
    </location>
</feature>
<feature type="compositionally biased region" description="Basic and acidic residues" evidence="8">
    <location>
        <begin position="98"/>
        <end position="108"/>
    </location>
</feature>
<dbReference type="SMART" id="SM00847">
    <property type="entry name" value="HA2"/>
    <property type="match status" value="1"/>
</dbReference>
<keyword evidence="6" id="KW-0694">RNA-binding</keyword>
<dbReference type="Proteomes" id="UP000693970">
    <property type="component" value="Unassembled WGS sequence"/>
</dbReference>
<proteinExistence type="predicted"/>
<evidence type="ECO:0000313" key="12">
    <source>
        <dbReference type="EMBL" id="KAG7358610.1"/>
    </source>
</evidence>
<evidence type="ECO:0000259" key="9">
    <source>
        <dbReference type="PROSITE" id="PS51061"/>
    </source>
</evidence>
<evidence type="ECO:0000313" key="13">
    <source>
        <dbReference type="Proteomes" id="UP000693970"/>
    </source>
</evidence>
<comment type="caution">
    <text evidence="12">The sequence shown here is derived from an EMBL/GenBank/DDBJ whole genome shotgun (WGS) entry which is preliminary data.</text>
</comment>
<dbReference type="GO" id="GO:0005524">
    <property type="term" value="F:ATP binding"/>
    <property type="evidence" value="ECO:0007669"/>
    <property type="project" value="UniProtKB-KW"/>
</dbReference>
<feature type="region of interest" description="Disordered" evidence="8">
    <location>
        <begin position="1"/>
        <end position="108"/>
    </location>
</feature>
<evidence type="ECO:0000256" key="4">
    <source>
        <dbReference type="ARBA" id="ARBA00022806"/>
    </source>
</evidence>
<dbReference type="PANTHER" id="PTHR18934:SF213">
    <property type="entry name" value="3'-5' RNA HELICASE YTHDC2"/>
    <property type="match status" value="1"/>
</dbReference>
<keyword evidence="2" id="KW-0547">Nucleotide-binding</keyword>
<dbReference type="GO" id="GO:0003723">
    <property type="term" value="F:RNA binding"/>
    <property type="evidence" value="ECO:0007669"/>
    <property type="project" value="UniProtKB-KW"/>
</dbReference>
<dbReference type="CDD" id="cd17917">
    <property type="entry name" value="DEXHc_RHA-like"/>
    <property type="match status" value="1"/>
</dbReference>
<evidence type="ECO:0000256" key="8">
    <source>
        <dbReference type="SAM" id="MobiDB-lite"/>
    </source>
</evidence>
<dbReference type="SMART" id="SM00487">
    <property type="entry name" value="DEXDc"/>
    <property type="match status" value="1"/>
</dbReference>
<dbReference type="PROSITE" id="PS51192">
    <property type="entry name" value="HELICASE_ATP_BIND_1"/>
    <property type="match status" value="1"/>
</dbReference>
<evidence type="ECO:0000256" key="1">
    <source>
        <dbReference type="ARBA" id="ARBA00004123"/>
    </source>
</evidence>
<feature type="compositionally biased region" description="Basic residues" evidence="8">
    <location>
        <begin position="14"/>
        <end position="30"/>
    </location>
</feature>
<protein>
    <submittedName>
        <fullName evidence="12">ATP-dependent helicase HrpA</fullName>
    </submittedName>
</protein>
<gene>
    <name evidence="12" type="ORF">IV203_015199</name>
</gene>
<dbReference type="PANTHER" id="PTHR18934">
    <property type="entry name" value="ATP-DEPENDENT RNA HELICASE"/>
    <property type="match status" value="1"/>
</dbReference>
<dbReference type="Pfam" id="PF07717">
    <property type="entry name" value="OB_NTP_bind"/>
    <property type="match status" value="1"/>
</dbReference>
<reference evidence="12" key="2">
    <citation type="submission" date="2021-04" db="EMBL/GenBank/DDBJ databases">
        <authorList>
            <person name="Podell S."/>
        </authorList>
    </citation>
    <scope>NUCLEOTIDE SEQUENCE</scope>
    <source>
        <strain evidence="12">Hildebrandi</strain>
    </source>
</reference>
<comment type="subcellular location">
    <subcellularLocation>
        <location evidence="1">Nucleus</location>
    </subcellularLocation>
</comment>
<accession>A0A9K3LAB2</accession>
<dbReference type="GO" id="GO:0005634">
    <property type="term" value="C:nucleus"/>
    <property type="evidence" value="ECO:0007669"/>
    <property type="project" value="UniProtKB-SubCell"/>
</dbReference>
<organism evidence="12 13">
    <name type="scientific">Nitzschia inconspicua</name>
    <dbReference type="NCBI Taxonomy" id="303405"/>
    <lineage>
        <taxon>Eukaryota</taxon>
        <taxon>Sar</taxon>
        <taxon>Stramenopiles</taxon>
        <taxon>Ochrophyta</taxon>
        <taxon>Bacillariophyta</taxon>
        <taxon>Bacillariophyceae</taxon>
        <taxon>Bacillariophycidae</taxon>
        <taxon>Bacillariales</taxon>
        <taxon>Bacillariaceae</taxon>
        <taxon>Nitzschia</taxon>
    </lineage>
</organism>
<keyword evidence="4 12" id="KW-0347">Helicase</keyword>
<dbReference type="EMBL" id="JAGRRH010000014">
    <property type="protein sequence ID" value="KAG7358610.1"/>
    <property type="molecule type" value="Genomic_DNA"/>
</dbReference>
<dbReference type="Pfam" id="PF00271">
    <property type="entry name" value="Helicase_C"/>
    <property type="match status" value="1"/>
</dbReference>
<dbReference type="Pfam" id="PF01424">
    <property type="entry name" value="R3H"/>
    <property type="match status" value="1"/>
</dbReference>
<dbReference type="GO" id="GO:0004386">
    <property type="term" value="F:helicase activity"/>
    <property type="evidence" value="ECO:0007669"/>
    <property type="project" value="UniProtKB-KW"/>
</dbReference>
<keyword evidence="3" id="KW-0378">Hydrolase</keyword>
<evidence type="ECO:0000256" key="6">
    <source>
        <dbReference type="ARBA" id="ARBA00022884"/>
    </source>
</evidence>
<dbReference type="Pfam" id="PF21010">
    <property type="entry name" value="HA2_C"/>
    <property type="match status" value="1"/>
</dbReference>
<evidence type="ECO:0000256" key="7">
    <source>
        <dbReference type="ARBA" id="ARBA00023242"/>
    </source>
</evidence>
<dbReference type="PROSITE" id="PS51061">
    <property type="entry name" value="R3H"/>
    <property type="match status" value="1"/>
</dbReference>
<evidence type="ECO:0000256" key="2">
    <source>
        <dbReference type="ARBA" id="ARBA00022741"/>
    </source>
</evidence>
<dbReference type="SMART" id="SM00490">
    <property type="entry name" value="HELICc"/>
    <property type="match status" value="1"/>
</dbReference>
<dbReference type="Pfam" id="PF00270">
    <property type="entry name" value="DEAD"/>
    <property type="match status" value="1"/>
</dbReference>
<evidence type="ECO:0000259" key="10">
    <source>
        <dbReference type="PROSITE" id="PS51192"/>
    </source>
</evidence>
<feature type="compositionally biased region" description="Basic and acidic residues" evidence="8">
    <location>
        <begin position="1"/>
        <end position="13"/>
    </location>
</feature>
<dbReference type="CDD" id="cd18791">
    <property type="entry name" value="SF2_C_RHA"/>
    <property type="match status" value="1"/>
</dbReference>
<name>A0A9K3LAB2_9STRA</name>
<dbReference type="InterPro" id="IPR001650">
    <property type="entry name" value="Helicase_C-like"/>
</dbReference>
<feature type="domain" description="Helicase ATP-binding" evidence="10">
    <location>
        <begin position="312"/>
        <end position="483"/>
    </location>
</feature>
<dbReference type="InterPro" id="IPR011709">
    <property type="entry name" value="DEAD-box_helicase_OB_fold"/>
</dbReference>
<dbReference type="InterPro" id="IPR011545">
    <property type="entry name" value="DEAD/DEAH_box_helicase_dom"/>
</dbReference>
<keyword evidence="7" id="KW-0539">Nucleus</keyword>